<dbReference type="EMBL" id="CAMAPF010000005">
    <property type="protein sequence ID" value="CAH9054049.1"/>
    <property type="molecule type" value="Genomic_DNA"/>
</dbReference>
<organism evidence="1 2">
    <name type="scientific">Cuscuta epithymum</name>
    <dbReference type="NCBI Taxonomy" id="186058"/>
    <lineage>
        <taxon>Eukaryota</taxon>
        <taxon>Viridiplantae</taxon>
        <taxon>Streptophyta</taxon>
        <taxon>Embryophyta</taxon>
        <taxon>Tracheophyta</taxon>
        <taxon>Spermatophyta</taxon>
        <taxon>Magnoliopsida</taxon>
        <taxon>eudicotyledons</taxon>
        <taxon>Gunneridae</taxon>
        <taxon>Pentapetalae</taxon>
        <taxon>asterids</taxon>
        <taxon>lamiids</taxon>
        <taxon>Solanales</taxon>
        <taxon>Convolvulaceae</taxon>
        <taxon>Cuscuteae</taxon>
        <taxon>Cuscuta</taxon>
        <taxon>Cuscuta subgen. Cuscuta</taxon>
    </lineage>
</organism>
<dbReference type="AlphaFoldDB" id="A0AAV0BYQ7"/>
<accession>A0AAV0BYQ7</accession>
<reference evidence="1" key="1">
    <citation type="submission" date="2022-07" db="EMBL/GenBank/DDBJ databases">
        <authorList>
            <person name="Macas J."/>
            <person name="Novak P."/>
            <person name="Neumann P."/>
        </authorList>
    </citation>
    <scope>NUCLEOTIDE SEQUENCE</scope>
</reference>
<dbReference type="Proteomes" id="UP001152523">
    <property type="component" value="Unassembled WGS sequence"/>
</dbReference>
<sequence length="175" mass="19679">MLFTTMDATLLVMLKVDGIWDSDYMFNNVHTCGLRVNYTVQYASFIDSLSGILSQYKPNYNFRISYMRDGCPPPITINDQSSLTFYLYIKSLQPDFQKYPLCVEFYPISSSPPFSIDVEPSENLVIDSQQHTPYESVVVSSSHVSQNVVSSSNVSQQHITYANVVSSAQQLASSP</sequence>
<proteinExistence type="predicted"/>
<protein>
    <submittedName>
        <fullName evidence="1">Uncharacterized protein</fullName>
    </submittedName>
</protein>
<gene>
    <name evidence="1" type="ORF">CEPIT_LOCUS608</name>
</gene>
<name>A0AAV0BYQ7_9ASTE</name>
<comment type="caution">
    <text evidence="1">The sequence shown here is derived from an EMBL/GenBank/DDBJ whole genome shotgun (WGS) entry which is preliminary data.</text>
</comment>
<feature type="non-terminal residue" evidence="1">
    <location>
        <position position="175"/>
    </location>
</feature>
<keyword evidence="2" id="KW-1185">Reference proteome</keyword>
<evidence type="ECO:0000313" key="1">
    <source>
        <dbReference type="EMBL" id="CAH9054049.1"/>
    </source>
</evidence>
<evidence type="ECO:0000313" key="2">
    <source>
        <dbReference type="Proteomes" id="UP001152523"/>
    </source>
</evidence>